<dbReference type="STRING" id="8078.ENSFHEP00000006835"/>
<dbReference type="GO" id="GO:0005509">
    <property type="term" value="F:calcium ion binding"/>
    <property type="evidence" value="ECO:0007669"/>
    <property type="project" value="InterPro"/>
</dbReference>
<dbReference type="InterPro" id="IPR011042">
    <property type="entry name" value="6-blade_b-propeller_TolB-like"/>
</dbReference>
<name>A0A3Q2P4X2_FUNHE</name>
<dbReference type="FunFam" id="2.10.25.10:FF:000219">
    <property type="entry name" value="Pro-epidermal growth factor"/>
    <property type="match status" value="1"/>
</dbReference>
<feature type="repeat" description="LDL-receptor class B" evidence="7">
    <location>
        <begin position="70"/>
        <end position="111"/>
    </location>
</feature>
<dbReference type="PANTHER" id="PTHR46513:SF5">
    <property type="entry name" value="PRO-EPIDERMAL GROWTH FACTOR"/>
    <property type="match status" value="1"/>
</dbReference>
<dbReference type="SMART" id="SM00181">
    <property type="entry name" value="EGF"/>
    <property type="match status" value="7"/>
</dbReference>
<protein>
    <submittedName>
        <fullName evidence="10">Epidermal growth factor</fullName>
    </submittedName>
</protein>
<dbReference type="PROSITE" id="PS51120">
    <property type="entry name" value="LDLRB"/>
    <property type="match status" value="6"/>
</dbReference>
<dbReference type="InterPro" id="IPR001881">
    <property type="entry name" value="EGF-like_Ca-bd_dom"/>
</dbReference>
<feature type="domain" description="EGF-like" evidence="9">
    <location>
        <begin position="294"/>
        <end position="334"/>
    </location>
</feature>
<proteinExistence type="predicted"/>
<keyword evidence="2" id="KW-0732">Signal</keyword>
<dbReference type="FunFam" id="2.120.10.30:FF:000241">
    <property type="entry name" value="Low-density lipoprotein receptor-related protein 6"/>
    <property type="match status" value="1"/>
</dbReference>
<keyword evidence="1 6" id="KW-0245">EGF-like domain</keyword>
<evidence type="ECO:0000256" key="5">
    <source>
        <dbReference type="ARBA" id="ARBA00023180"/>
    </source>
</evidence>
<dbReference type="InterPro" id="IPR000742">
    <property type="entry name" value="EGF"/>
</dbReference>
<dbReference type="GO" id="GO:0017147">
    <property type="term" value="F:Wnt-protein binding"/>
    <property type="evidence" value="ECO:0007669"/>
    <property type="project" value="TreeGrafter"/>
</dbReference>
<organism evidence="10 11">
    <name type="scientific">Fundulus heteroclitus</name>
    <name type="common">Killifish</name>
    <name type="synonym">Mummichog</name>
    <dbReference type="NCBI Taxonomy" id="8078"/>
    <lineage>
        <taxon>Eukaryota</taxon>
        <taxon>Metazoa</taxon>
        <taxon>Chordata</taxon>
        <taxon>Craniata</taxon>
        <taxon>Vertebrata</taxon>
        <taxon>Euteleostomi</taxon>
        <taxon>Actinopterygii</taxon>
        <taxon>Neopterygii</taxon>
        <taxon>Teleostei</taxon>
        <taxon>Neoteleostei</taxon>
        <taxon>Acanthomorphata</taxon>
        <taxon>Ovalentaria</taxon>
        <taxon>Atherinomorphae</taxon>
        <taxon>Cyprinodontiformes</taxon>
        <taxon>Fundulidae</taxon>
        <taxon>Fundulus</taxon>
    </lineage>
</organism>
<dbReference type="FunFam" id="2.10.25.10:FF:000010">
    <property type="entry name" value="Pro-epidermal growth factor"/>
    <property type="match status" value="1"/>
</dbReference>
<feature type="repeat" description="LDL-receptor class B" evidence="7">
    <location>
        <begin position="592"/>
        <end position="634"/>
    </location>
</feature>
<dbReference type="GO" id="GO:0007173">
    <property type="term" value="P:epidermal growth factor receptor signaling pathway"/>
    <property type="evidence" value="ECO:0007669"/>
    <property type="project" value="TreeGrafter"/>
</dbReference>
<dbReference type="Ensembl" id="ENSFHET00000004836.1">
    <property type="protein sequence ID" value="ENSFHEP00000006835.1"/>
    <property type="gene ID" value="ENSFHEG00000008020.1"/>
</dbReference>
<dbReference type="GO" id="GO:0008284">
    <property type="term" value="P:positive regulation of cell population proliferation"/>
    <property type="evidence" value="ECO:0007669"/>
    <property type="project" value="TreeGrafter"/>
</dbReference>
<dbReference type="SUPFAM" id="SSF57196">
    <property type="entry name" value="EGF/Laminin"/>
    <property type="match status" value="2"/>
</dbReference>
<evidence type="ECO:0000256" key="1">
    <source>
        <dbReference type="ARBA" id="ARBA00022536"/>
    </source>
</evidence>
<dbReference type="PANTHER" id="PTHR46513">
    <property type="entry name" value="VITELLOGENIN RECEPTOR-LIKE PROTEIN-RELATED-RELATED"/>
    <property type="match status" value="1"/>
</dbReference>
<dbReference type="Proteomes" id="UP000265000">
    <property type="component" value="Unplaced"/>
</dbReference>
<dbReference type="SMART" id="SM00179">
    <property type="entry name" value="EGF_CA"/>
    <property type="match status" value="3"/>
</dbReference>
<feature type="repeat" description="LDL-receptor class B" evidence="7">
    <location>
        <begin position="548"/>
        <end position="591"/>
    </location>
</feature>
<dbReference type="GO" id="GO:0008083">
    <property type="term" value="F:growth factor activity"/>
    <property type="evidence" value="ECO:0007669"/>
    <property type="project" value="TreeGrafter"/>
</dbReference>
<dbReference type="SUPFAM" id="SSF57184">
    <property type="entry name" value="Growth factor receptor domain"/>
    <property type="match status" value="2"/>
</dbReference>
<evidence type="ECO:0000256" key="8">
    <source>
        <dbReference type="SAM" id="Phobius"/>
    </source>
</evidence>
<dbReference type="InterPro" id="IPR000033">
    <property type="entry name" value="LDLR_classB_rpt"/>
</dbReference>
<dbReference type="Gene3D" id="2.120.10.30">
    <property type="entry name" value="TolB, C-terminal domain"/>
    <property type="match status" value="2"/>
</dbReference>
<feature type="repeat" description="LDL-receptor class B" evidence="7">
    <location>
        <begin position="462"/>
        <end position="504"/>
    </location>
</feature>
<evidence type="ECO:0000256" key="3">
    <source>
        <dbReference type="ARBA" id="ARBA00022737"/>
    </source>
</evidence>
<dbReference type="Pfam" id="PF00058">
    <property type="entry name" value="Ldl_recept_b"/>
    <property type="match status" value="3"/>
</dbReference>
<dbReference type="AlphaFoldDB" id="A0A3Q2P4X2"/>
<feature type="domain" description="EGF-like" evidence="9">
    <location>
        <begin position="760"/>
        <end position="798"/>
    </location>
</feature>
<dbReference type="PROSITE" id="PS01187">
    <property type="entry name" value="EGF_CA"/>
    <property type="match status" value="1"/>
</dbReference>
<dbReference type="InterPro" id="IPR050778">
    <property type="entry name" value="Cueball_EGF_LRP_Nidogen"/>
</dbReference>
<dbReference type="GO" id="GO:0042813">
    <property type="term" value="F:Wnt receptor activity"/>
    <property type="evidence" value="ECO:0007669"/>
    <property type="project" value="TreeGrafter"/>
</dbReference>
<reference evidence="10" key="1">
    <citation type="submission" date="2025-08" db="UniProtKB">
        <authorList>
            <consortium name="Ensembl"/>
        </authorList>
    </citation>
    <scope>IDENTIFICATION</scope>
</reference>
<feature type="repeat" description="LDL-receptor class B" evidence="7">
    <location>
        <begin position="28"/>
        <end position="69"/>
    </location>
</feature>
<evidence type="ECO:0000313" key="10">
    <source>
        <dbReference type="Ensembl" id="ENSFHEP00000006835.1"/>
    </source>
</evidence>
<evidence type="ECO:0000313" key="11">
    <source>
        <dbReference type="Proteomes" id="UP000265000"/>
    </source>
</evidence>
<feature type="domain" description="EGF-like" evidence="9">
    <location>
        <begin position="840"/>
        <end position="881"/>
    </location>
</feature>
<keyword evidence="8" id="KW-0472">Membrane</keyword>
<dbReference type="SUPFAM" id="SSF63825">
    <property type="entry name" value="YWTD domain"/>
    <property type="match status" value="2"/>
</dbReference>
<dbReference type="PROSITE" id="PS50026">
    <property type="entry name" value="EGF_3"/>
    <property type="match status" value="3"/>
</dbReference>
<evidence type="ECO:0000256" key="4">
    <source>
        <dbReference type="ARBA" id="ARBA00023157"/>
    </source>
</evidence>
<feature type="repeat" description="LDL-receptor class B" evidence="7">
    <location>
        <begin position="505"/>
        <end position="547"/>
    </location>
</feature>
<evidence type="ECO:0000256" key="7">
    <source>
        <dbReference type="PROSITE-ProRule" id="PRU00461"/>
    </source>
</evidence>
<keyword evidence="5" id="KW-0325">Glycoprotein</keyword>
<accession>A0A3Q2P4X2</accession>
<reference evidence="10" key="2">
    <citation type="submission" date="2025-09" db="UniProtKB">
        <authorList>
            <consortium name="Ensembl"/>
        </authorList>
    </citation>
    <scope>IDENTIFICATION</scope>
</reference>
<keyword evidence="8" id="KW-0812">Transmembrane</keyword>
<dbReference type="FunFam" id="2.120.10.30:FF:000036">
    <property type="entry name" value="Pro-epidermal growth factor"/>
    <property type="match status" value="1"/>
</dbReference>
<dbReference type="InterPro" id="IPR018097">
    <property type="entry name" value="EGF_Ca-bd_CS"/>
</dbReference>
<dbReference type="PROSITE" id="PS01186">
    <property type="entry name" value="EGF_2"/>
    <property type="match status" value="3"/>
</dbReference>
<dbReference type="GO" id="GO:0043410">
    <property type="term" value="P:positive regulation of MAPK cascade"/>
    <property type="evidence" value="ECO:0007669"/>
    <property type="project" value="TreeGrafter"/>
</dbReference>
<dbReference type="InterPro" id="IPR000152">
    <property type="entry name" value="EGF-type_Asp/Asn_hydroxyl_site"/>
</dbReference>
<dbReference type="PROSITE" id="PS00022">
    <property type="entry name" value="EGF_1"/>
    <property type="match status" value="1"/>
</dbReference>
<evidence type="ECO:0000256" key="2">
    <source>
        <dbReference type="ARBA" id="ARBA00022729"/>
    </source>
</evidence>
<keyword evidence="11" id="KW-1185">Reference proteome</keyword>
<keyword evidence="3" id="KW-0677">Repeat</keyword>
<dbReference type="Gene3D" id="2.10.25.10">
    <property type="entry name" value="Laminin"/>
    <property type="match status" value="6"/>
</dbReference>
<feature type="disulfide bond" evidence="6">
    <location>
        <begin position="871"/>
        <end position="880"/>
    </location>
</feature>
<keyword evidence="8" id="KW-1133">Transmembrane helix</keyword>
<dbReference type="GO" id="GO:0005886">
    <property type="term" value="C:plasma membrane"/>
    <property type="evidence" value="ECO:0007669"/>
    <property type="project" value="TreeGrafter"/>
</dbReference>
<evidence type="ECO:0000256" key="6">
    <source>
        <dbReference type="PROSITE-ProRule" id="PRU00076"/>
    </source>
</evidence>
<keyword evidence="4 6" id="KW-1015">Disulfide bond</keyword>
<feature type="disulfide bond" evidence="6">
    <location>
        <begin position="852"/>
        <end position="869"/>
    </location>
</feature>
<feature type="transmembrane region" description="Helical" evidence="8">
    <location>
        <begin position="901"/>
        <end position="922"/>
    </location>
</feature>
<dbReference type="PROSITE" id="PS00010">
    <property type="entry name" value="ASX_HYDROXYL"/>
    <property type="match status" value="1"/>
</dbReference>
<dbReference type="GeneTree" id="ENSGT00940000158366"/>
<comment type="caution">
    <text evidence="6">Lacks conserved residue(s) required for the propagation of feature annotation.</text>
</comment>
<sequence length="999" mass="109654">MGLDGRHHRRLAAGLGSSILLDFHVRERQLYWADRRTGVIYKASVQGARRQKLSSSDKHVSGLAVDWVGNSVYWTSSRKGEIKNVDTNGETERTILRNLSQPRLINVDPAHRFLFWLCGGRTSEIQRSDLAGQSKVTVVELEEQLGALTIDRRDKRLFWVQFGLRGESAIGSCDYRGNSLHILDLPLQTQSLGMSVFLENIYYTDAATRTIKKINKYTGGEPVDVNPKAMVKAPVDVKVVHPLIQPTADASASFPGCNEQAGSCLNVCSRLEDQGFCRCAEGFALSRHGTHCEDVNECAHWNHGCSLGCENVPGSYFCTCPKGYTLLPDRKTCQEITACEGNATKCGHGCVATEDGAMCVCPEGSVLREDGHACSGCSSADRGGCSQLCAPVTPTRWRCACLPGYRLHQDGKRCSATGPPAFLIVANLMDVRRMDPDGTEEQTLVKEPRGTILAVDYDPVHHQVYFASTSQKTIERVDVTSGSRRLLVSDGLESPEGLAIDWVHRRMYWTDKSKPAVDSSSLDGLDRKTVVKEGLQKPRGIAVHPQEKKLFWTDTGAQPAVESATLEGSGRAVLASGGLVSPTGLTIDFTDNRLFWCDQTTGLIETAALDGSDRRILVENQVGRPFDLAVFEDRLWISEWEHQQIRSVHKRTGRKLQGIHGSLVQPAAVVVVHPLAKPGTDACLHLNGGCAQECESSLGFPRCSCLPGFILAADGRSCLNARVSYMILDSVESETSDSSSVKNETLNEETALFTEKMIADQNDCYSLHCAPNAKCLLDAGNLRCLCGEGFTGDGQTCVGKICDKHAERQNSKCYALETPSLKATSESPVDATTRHHSSISAQKCPPSYDAYCLYQGVCVYFPQMDTYACNCVRGYMGERCQFSDLEWLELQQAEKQKERNLAIAGCTVVLIIAITACVAYCFRTGRLFIKQSSEDSVSEISVSDESMSETTTTTVPRVNAPYLHSEHMKLTRNTEISLKQNGAAQRFTVTYHLCEHLGN</sequence>
<evidence type="ECO:0000259" key="9">
    <source>
        <dbReference type="PROSITE" id="PS50026"/>
    </source>
</evidence>
<dbReference type="SMART" id="SM00135">
    <property type="entry name" value="LY"/>
    <property type="match status" value="9"/>
</dbReference>
<dbReference type="InterPro" id="IPR009030">
    <property type="entry name" value="Growth_fac_rcpt_cys_sf"/>
</dbReference>
<dbReference type="GO" id="GO:0060070">
    <property type="term" value="P:canonical Wnt signaling pathway"/>
    <property type="evidence" value="ECO:0007669"/>
    <property type="project" value="TreeGrafter"/>
</dbReference>
<dbReference type="Pfam" id="PF14670">
    <property type="entry name" value="FXa_inhibition"/>
    <property type="match status" value="2"/>
</dbReference>